<keyword evidence="3 4" id="KW-0539">Nucleus</keyword>
<dbReference type="InterPro" id="IPR050224">
    <property type="entry name" value="TALE_homeobox"/>
</dbReference>
<evidence type="ECO:0000256" key="2">
    <source>
        <dbReference type="ARBA" id="ARBA00023155"/>
    </source>
</evidence>
<gene>
    <name evidence="6" type="ORF">GMARGA_LOCUS9636</name>
</gene>
<dbReference type="CDD" id="cd00067">
    <property type="entry name" value="GAL4"/>
    <property type="match status" value="1"/>
</dbReference>
<dbReference type="Gene3D" id="1.10.10.60">
    <property type="entry name" value="Homeodomain-like"/>
    <property type="match status" value="1"/>
</dbReference>
<sequence>MKCSGSEIAPCKNCVKHNRECIFTDSIRKRGPKPNRPNYQLGNNYSLYLLNKEVYGIKFYQNECVGMTDLNLKSEFKAFNIKELNYSLLNDHKKKEINLGTEFKTSNIKEFDYSLFDDQKKVGNGEFSIPEKRPKLDRILNDLDILFAEKSCYFDHQITMHSTQSTQTTPHSDTSFKLIDEQYNNNNKDIKPSSVSRFLETKQSISKAEHDNTYRFYSPSVLEFCGPKRRHGNLPKATTTLLKDWLARHKKHPYPTEEEKQVLARKTMLTLQQISNWFINARRRFLPPIFYAQNSESFCNDLDIYPYKVAGKIDGGTSDIKSTKRHTAKAYTRLQVNGAIKKPKLTPYRGIKTL</sequence>
<dbReference type="Proteomes" id="UP000789901">
    <property type="component" value="Unassembled WGS sequence"/>
</dbReference>
<dbReference type="CDD" id="cd00086">
    <property type="entry name" value="homeodomain"/>
    <property type="match status" value="1"/>
</dbReference>
<dbReference type="InterPro" id="IPR001138">
    <property type="entry name" value="Zn2Cys6_DnaBD"/>
</dbReference>
<dbReference type="PROSITE" id="PS50071">
    <property type="entry name" value="HOMEOBOX_2"/>
    <property type="match status" value="1"/>
</dbReference>
<evidence type="ECO:0000256" key="3">
    <source>
        <dbReference type="ARBA" id="ARBA00023242"/>
    </source>
</evidence>
<dbReference type="InterPro" id="IPR001356">
    <property type="entry name" value="HD"/>
</dbReference>
<dbReference type="InterPro" id="IPR008422">
    <property type="entry name" value="KN_HD"/>
</dbReference>
<keyword evidence="7" id="KW-1185">Reference proteome</keyword>
<keyword evidence="2 4" id="KW-0371">Homeobox</keyword>
<dbReference type="InterPro" id="IPR009057">
    <property type="entry name" value="Homeodomain-like_sf"/>
</dbReference>
<dbReference type="EMBL" id="CAJVQB010005229">
    <property type="protein sequence ID" value="CAG8656340.1"/>
    <property type="molecule type" value="Genomic_DNA"/>
</dbReference>
<evidence type="ECO:0000256" key="4">
    <source>
        <dbReference type="PROSITE-ProRule" id="PRU00108"/>
    </source>
</evidence>
<dbReference type="SUPFAM" id="SSF46689">
    <property type="entry name" value="Homeodomain-like"/>
    <property type="match status" value="1"/>
</dbReference>
<feature type="domain" description="Homeobox" evidence="5">
    <location>
        <begin position="225"/>
        <end position="288"/>
    </location>
</feature>
<dbReference type="SMART" id="SM00389">
    <property type="entry name" value="HOX"/>
    <property type="match status" value="1"/>
</dbReference>
<dbReference type="PANTHER" id="PTHR11850">
    <property type="entry name" value="HOMEOBOX PROTEIN TRANSCRIPTION FACTORS"/>
    <property type="match status" value="1"/>
</dbReference>
<evidence type="ECO:0000256" key="1">
    <source>
        <dbReference type="ARBA" id="ARBA00023125"/>
    </source>
</evidence>
<name>A0ABN7UR09_GIGMA</name>
<proteinExistence type="predicted"/>
<evidence type="ECO:0000259" key="5">
    <source>
        <dbReference type="PROSITE" id="PS50071"/>
    </source>
</evidence>
<comment type="caution">
    <text evidence="6">The sequence shown here is derived from an EMBL/GenBank/DDBJ whole genome shotgun (WGS) entry which is preliminary data.</text>
</comment>
<accession>A0ABN7UR09</accession>
<dbReference type="Pfam" id="PF05920">
    <property type="entry name" value="Homeobox_KN"/>
    <property type="match status" value="1"/>
</dbReference>
<keyword evidence="1 4" id="KW-0238">DNA-binding</keyword>
<organism evidence="6 7">
    <name type="scientific">Gigaspora margarita</name>
    <dbReference type="NCBI Taxonomy" id="4874"/>
    <lineage>
        <taxon>Eukaryota</taxon>
        <taxon>Fungi</taxon>
        <taxon>Fungi incertae sedis</taxon>
        <taxon>Mucoromycota</taxon>
        <taxon>Glomeromycotina</taxon>
        <taxon>Glomeromycetes</taxon>
        <taxon>Diversisporales</taxon>
        <taxon>Gigasporaceae</taxon>
        <taxon>Gigaspora</taxon>
    </lineage>
</organism>
<protein>
    <submittedName>
        <fullName evidence="6">31193_t:CDS:1</fullName>
    </submittedName>
</protein>
<feature type="DNA-binding region" description="Homeobox" evidence="4">
    <location>
        <begin position="227"/>
        <end position="289"/>
    </location>
</feature>
<evidence type="ECO:0000313" key="6">
    <source>
        <dbReference type="EMBL" id="CAG8656340.1"/>
    </source>
</evidence>
<comment type="subcellular location">
    <subcellularLocation>
        <location evidence="4">Nucleus</location>
    </subcellularLocation>
</comment>
<reference evidence="6 7" key="1">
    <citation type="submission" date="2021-06" db="EMBL/GenBank/DDBJ databases">
        <authorList>
            <person name="Kallberg Y."/>
            <person name="Tangrot J."/>
            <person name="Rosling A."/>
        </authorList>
    </citation>
    <scope>NUCLEOTIDE SEQUENCE [LARGE SCALE GENOMIC DNA]</scope>
    <source>
        <strain evidence="6 7">120-4 pot B 10/14</strain>
    </source>
</reference>
<evidence type="ECO:0000313" key="7">
    <source>
        <dbReference type="Proteomes" id="UP000789901"/>
    </source>
</evidence>